<reference evidence="1" key="1">
    <citation type="journal article" date="2020" name="Nature">
        <title>Giant virus diversity and host interactions through global metagenomics.</title>
        <authorList>
            <person name="Schulz F."/>
            <person name="Roux S."/>
            <person name="Paez-Espino D."/>
            <person name="Jungbluth S."/>
            <person name="Walsh D.A."/>
            <person name="Denef V.J."/>
            <person name="McMahon K.D."/>
            <person name="Konstantinidis K.T."/>
            <person name="Eloe-Fadrosh E.A."/>
            <person name="Kyrpides N.C."/>
            <person name="Woyke T."/>
        </authorList>
    </citation>
    <scope>NUCLEOTIDE SEQUENCE</scope>
    <source>
        <strain evidence="1">GVMAG-M-3300027804-48</strain>
    </source>
</reference>
<dbReference type="EMBL" id="MN740495">
    <property type="protein sequence ID" value="QHU29744.1"/>
    <property type="molecule type" value="Genomic_DNA"/>
</dbReference>
<evidence type="ECO:0000313" key="1">
    <source>
        <dbReference type="EMBL" id="QHU29744.1"/>
    </source>
</evidence>
<protein>
    <submittedName>
        <fullName evidence="1">Uncharacterized protein</fullName>
    </submittedName>
</protein>
<proteinExistence type="predicted"/>
<accession>A0A6C0LJL1</accession>
<organism evidence="1">
    <name type="scientific">viral metagenome</name>
    <dbReference type="NCBI Taxonomy" id="1070528"/>
    <lineage>
        <taxon>unclassified sequences</taxon>
        <taxon>metagenomes</taxon>
        <taxon>organismal metagenomes</taxon>
    </lineage>
</organism>
<dbReference type="AlphaFoldDB" id="A0A6C0LJL1"/>
<name>A0A6C0LJL1_9ZZZZ</name>
<sequence length="198" mass="23271">MPEISCFYSTNCLFEDSININIIFIRYSTYFRVIINDKSISITIDQLLSSDELIQVYLLSLLLTENTDKISVQRKNNKIVYGVSTNIYSKGFSKYRFVMVEKLPHKNPLNAQEPKRSTGPKKLRKVMRMFYNMHEGELFLDPIVLFNAYYTNETNKLFIDIKNEIEKNKRIEILTNILHCYGRDIYSSIRKYLVSSSS</sequence>